<sequence>MKISSYDLVNESNESTIIISPSRPSESVNPASSIIVVETKTECAIDLDSNYLS</sequence>
<proteinExistence type="predicted"/>
<accession>A0A2I1EZV5</accession>
<evidence type="ECO:0000313" key="1">
    <source>
        <dbReference type="EMBL" id="PKC53794.1"/>
    </source>
</evidence>
<gene>
    <name evidence="1" type="ORF">RhiirA1_478555</name>
</gene>
<organism evidence="1 2">
    <name type="scientific">Rhizophagus irregularis</name>
    <dbReference type="NCBI Taxonomy" id="588596"/>
    <lineage>
        <taxon>Eukaryota</taxon>
        <taxon>Fungi</taxon>
        <taxon>Fungi incertae sedis</taxon>
        <taxon>Mucoromycota</taxon>
        <taxon>Glomeromycotina</taxon>
        <taxon>Glomeromycetes</taxon>
        <taxon>Glomerales</taxon>
        <taxon>Glomeraceae</taxon>
        <taxon>Rhizophagus</taxon>
    </lineage>
</organism>
<dbReference type="VEuPathDB" id="FungiDB:RhiirA1_478555"/>
<dbReference type="OrthoDB" id="1668230at2759"/>
<protein>
    <submittedName>
        <fullName evidence="1">Uncharacterized protein</fullName>
    </submittedName>
</protein>
<comment type="caution">
    <text evidence="1">The sequence shown here is derived from an EMBL/GenBank/DDBJ whole genome shotgun (WGS) entry which is preliminary data.</text>
</comment>
<dbReference type="EMBL" id="LLXH01003831">
    <property type="protein sequence ID" value="PKC53794.1"/>
    <property type="molecule type" value="Genomic_DNA"/>
</dbReference>
<evidence type="ECO:0000313" key="2">
    <source>
        <dbReference type="Proteomes" id="UP000232688"/>
    </source>
</evidence>
<dbReference type="AlphaFoldDB" id="A0A2I1EZV5"/>
<dbReference type="Proteomes" id="UP000232688">
    <property type="component" value="Unassembled WGS sequence"/>
</dbReference>
<name>A0A2I1EZV5_9GLOM</name>
<reference evidence="1 2" key="1">
    <citation type="submission" date="2017-10" db="EMBL/GenBank/DDBJ databases">
        <title>Extensive intraspecific genome diversity in a model arbuscular mycorrhizal fungus.</title>
        <authorList>
            <person name="Chen E.C.H."/>
            <person name="Morin E."/>
            <person name="Baudet D."/>
            <person name="Noel J."/>
            <person name="Ndikumana S."/>
            <person name="Charron P."/>
            <person name="St-Onge C."/>
            <person name="Giorgi J."/>
            <person name="Grigoriev I.V."/>
            <person name="Roux C."/>
            <person name="Martin F.M."/>
            <person name="Corradi N."/>
        </authorList>
    </citation>
    <scope>NUCLEOTIDE SEQUENCE [LARGE SCALE GENOMIC DNA]</scope>
    <source>
        <strain evidence="1 2">A1</strain>
    </source>
</reference>
<reference evidence="1 2" key="2">
    <citation type="submission" date="2017-10" db="EMBL/GenBank/DDBJ databases">
        <title>Genome analyses suggest a sexual origin of heterokaryosis in a supposedly ancient asexual fungus.</title>
        <authorList>
            <person name="Corradi N."/>
            <person name="Sedzielewska K."/>
            <person name="Noel J."/>
            <person name="Charron P."/>
            <person name="Farinelli L."/>
            <person name="Marton T."/>
            <person name="Kruger M."/>
            <person name="Pelin A."/>
            <person name="Brachmann A."/>
            <person name="Corradi N."/>
        </authorList>
    </citation>
    <scope>NUCLEOTIDE SEQUENCE [LARGE SCALE GENOMIC DNA]</scope>
    <source>
        <strain evidence="1 2">A1</strain>
    </source>
</reference>